<dbReference type="RefSeq" id="WP_343845085.1">
    <property type="nucleotide sequence ID" value="NZ_BAAAEI010000012.1"/>
</dbReference>
<dbReference type="Gene3D" id="2.160.20.10">
    <property type="entry name" value="Single-stranded right-handed beta-helix, Pectin lyase-like"/>
    <property type="match status" value="1"/>
</dbReference>
<reference evidence="3" key="1">
    <citation type="journal article" date="2019" name="Int. J. Syst. Evol. Microbiol.">
        <title>The Global Catalogue of Microorganisms (GCM) 10K type strain sequencing project: providing services to taxonomists for standard genome sequencing and annotation.</title>
        <authorList>
            <consortium name="The Broad Institute Genomics Platform"/>
            <consortium name="The Broad Institute Genome Sequencing Center for Infectious Disease"/>
            <person name="Wu L."/>
            <person name="Ma J."/>
        </authorList>
    </citation>
    <scope>NUCLEOTIDE SEQUENCE [LARGE SCALE GENOMIC DNA]</scope>
    <source>
        <strain evidence="3">JCM 13378</strain>
    </source>
</reference>
<keyword evidence="1" id="KW-0732">Signal</keyword>
<feature type="signal peptide" evidence="1">
    <location>
        <begin position="1"/>
        <end position="21"/>
    </location>
</feature>
<proteinExistence type="predicted"/>
<dbReference type="InterPro" id="IPR011050">
    <property type="entry name" value="Pectin_lyase_fold/virulence"/>
</dbReference>
<feature type="chain" id="PRO_5047397090" evidence="1">
    <location>
        <begin position="22"/>
        <end position="337"/>
    </location>
</feature>
<accession>A0ABP3H3Z6</accession>
<dbReference type="SUPFAM" id="SSF51126">
    <property type="entry name" value="Pectin lyase-like"/>
    <property type="match status" value="1"/>
</dbReference>
<evidence type="ECO:0000256" key="1">
    <source>
        <dbReference type="SAM" id="SignalP"/>
    </source>
</evidence>
<sequence length="337" mass="38027">MKILFWLFAITFSLTSAQVNAADCNSGIYKLYMSTNGNDANEGTSNLPLASLNGVKNQVELDRPNCDVEIHIKKGLYRGQSVVWKYTNDHQITFTAADFGGQYDRPEFVSDGSSNAALWFDLQAKEGKWSNIQFRYIRVKGYWGGIRLFGNRDDKLNGWNGRNEILGMVFENIGGKYHSYNGRKGYAAINAFNSRENIIRNSHFINIENSSNCPGCMHGVYLAHYSSNNYVDRNVFRNISGNPVQNRDESNSNRYEYNTFERSGYVAQVQDWYCTGSECTKPGGECPSHSVLFANNTYGTLYNGVKQLKVWDKPGSDNYCGTLPAARIRTAYNTPSF</sequence>
<dbReference type="InterPro" id="IPR012334">
    <property type="entry name" value="Pectin_lyas_fold"/>
</dbReference>
<gene>
    <name evidence="2" type="ORF">GCM10009092_23530</name>
</gene>
<dbReference type="Proteomes" id="UP001501757">
    <property type="component" value="Unassembled WGS sequence"/>
</dbReference>
<comment type="caution">
    <text evidence="2">The sequence shown here is derived from an EMBL/GenBank/DDBJ whole genome shotgun (WGS) entry which is preliminary data.</text>
</comment>
<protein>
    <submittedName>
        <fullName evidence="2">Right-handed parallel beta-helix repeat-containing protein</fullName>
    </submittedName>
</protein>
<organism evidence="2 3">
    <name type="scientific">Bowmanella denitrificans</name>
    <dbReference type="NCBI Taxonomy" id="366582"/>
    <lineage>
        <taxon>Bacteria</taxon>
        <taxon>Pseudomonadati</taxon>
        <taxon>Pseudomonadota</taxon>
        <taxon>Gammaproteobacteria</taxon>
        <taxon>Alteromonadales</taxon>
        <taxon>Alteromonadaceae</taxon>
        <taxon>Bowmanella</taxon>
    </lineage>
</organism>
<evidence type="ECO:0000313" key="2">
    <source>
        <dbReference type="EMBL" id="GAA0358617.1"/>
    </source>
</evidence>
<keyword evidence="3" id="KW-1185">Reference proteome</keyword>
<name>A0ABP3H3Z6_9ALTE</name>
<evidence type="ECO:0000313" key="3">
    <source>
        <dbReference type="Proteomes" id="UP001501757"/>
    </source>
</evidence>
<dbReference type="EMBL" id="BAAAEI010000012">
    <property type="protein sequence ID" value="GAA0358617.1"/>
    <property type="molecule type" value="Genomic_DNA"/>
</dbReference>